<protein>
    <submittedName>
        <fullName evidence="2">Uncharacterized protein</fullName>
    </submittedName>
</protein>
<dbReference type="Proteomes" id="UP000582981">
    <property type="component" value="Unassembled WGS sequence"/>
</dbReference>
<organism evidence="2 3">
    <name type="scientific">Pseudomonas gingeri</name>
    <dbReference type="NCBI Taxonomy" id="117681"/>
    <lineage>
        <taxon>Bacteria</taxon>
        <taxon>Pseudomonadati</taxon>
        <taxon>Pseudomonadota</taxon>
        <taxon>Gammaproteobacteria</taxon>
        <taxon>Pseudomonadales</taxon>
        <taxon>Pseudomonadaceae</taxon>
        <taxon>Pseudomonas</taxon>
    </lineage>
</organism>
<comment type="caution">
    <text evidence="2">The sequence shown here is derived from an EMBL/GenBank/DDBJ whole genome shotgun (WGS) entry which is preliminary data.</text>
</comment>
<keyword evidence="1" id="KW-0175">Coiled coil</keyword>
<gene>
    <name evidence="2" type="ORF">HX829_32940</name>
</gene>
<dbReference type="RefSeq" id="WP_177145917.1">
    <property type="nucleotide sequence ID" value="NZ_JACAPU010000077.1"/>
</dbReference>
<evidence type="ECO:0000313" key="3">
    <source>
        <dbReference type="Proteomes" id="UP000582981"/>
    </source>
</evidence>
<evidence type="ECO:0000313" key="2">
    <source>
        <dbReference type="EMBL" id="NWB51283.1"/>
    </source>
</evidence>
<accession>A0A7Y8BQ19</accession>
<evidence type="ECO:0000256" key="1">
    <source>
        <dbReference type="SAM" id="Coils"/>
    </source>
</evidence>
<name>A0A7Y8BQ19_9PSED</name>
<dbReference type="EMBL" id="JACAPU010000077">
    <property type="protein sequence ID" value="NWB51283.1"/>
    <property type="molecule type" value="Genomic_DNA"/>
</dbReference>
<proteinExistence type="predicted"/>
<reference evidence="2 3" key="1">
    <citation type="submission" date="2020-04" db="EMBL/GenBank/DDBJ databases">
        <title>Molecular characterization of pseudomonads from Agaricus bisporus reveal novel blotch 2 pathogens in Western Europe.</title>
        <authorList>
            <person name="Taparia T."/>
            <person name="Krijger M."/>
            <person name="Haynes E."/>
            <person name="Elpinstone J.G."/>
            <person name="Noble R."/>
            <person name="Van Der Wolf J."/>
        </authorList>
    </citation>
    <scope>NUCLEOTIDE SEQUENCE [LARGE SCALE GENOMIC DNA]</scope>
    <source>
        <strain evidence="2 3">F1001</strain>
    </source>
</reference>
<feature type="coiled-coil region" evidence="1">
    <location>
        <begin position="313"/>
        <end position="347"/>
    </location>
</feature>
<dbReference type="AlphaFoldDB" id="A0A7Y8BQ19"/>
<sequence length="533" mass="59724">MLVYLNKFKFEPENGIDEVIGLVAKWLGKKTRRRIESALLAKGAADGVLNGGWKLKSRATLDSNEQPVFPYFFCAQLSHRDEKIAGRDWFTEIGIKQQDESSLVECTVLLRVEEVSARVKAPIQVTRPKFVVDLVEHCRPTGDTPGLYVKKLIKEEYRAYLHEVERPERSYPIILVSSSGGTYAIDPDRLRTIVVGLASVVAIPGDVDTFELEGLIGRRYIAFGGAIKVILPMRSKSGSDYAGTILFRPEDLDAYRVGAGSIESEILGSIVHYSNLRLSWQHVSIDRVSHEVLRSKLQSALSNASGTSNSAELDEYVELLVEADRDIKAKEEEILELRDDVAERVEKDRAAQAKIESLTRALSGRRVDDVVDEDSMGVFVTLRDGLWALQKDAISLEQTLRVLSILYADRLVVQETAFKSAGESDRGGFKHSLKAYELLVRLVTLYWQVLESGGGDQKAKEVFGSSYTANEASLSNDGKRRRTFNYKGKDFLMERHLKIGVKDSLAETLRVHFEWVAQDKKIIVGHCGKHLDF</sequence>